<name>A0A7V7GK14_ENTFC</name>
<evidence type="ECO:0000313" key="1">
    <source>
        <dbReference type="EMBL" id="KAA0686049.1"/>
    </source>
</evidence>
<reference evidence="1 2" key="1">
    <citation type="submission" date="2018-07" db="EMBL/GenBank/DDBJ databases">
        <title>High quality draft genome sequencing of Enterococcus faecium exhibiting probiotic potential isolated from mucus of freshwater fish.</title>
        <authorList>
            <person name="El-Jeni R."/>
            <person name="Ghedira K."/>
            <person name="Abdelhak S."/>
            <person name="El-Bour M."/>
            <person name="Bouhaouala-Zahar B."/>
        </authorList>
    </citation>
    <scope>NUCLEOTIDE SEQUENCE [LARGE SCALE GENOMIC DNA]</scope>
    <source>
        <strain evidence="1 2">R.A73</strain>
    </source>
</reference>
<organism evidence="1 2">
    <name type="scientific">Enterococcus faecium</name>
    <name type="common">Streptococcus faecium</name>
    <dbReference type="NCBI Taxonomy" id="1352"/>
    <lineage>
        <taxon>Bacteria</taxon>
        <taxon>Bacillati</taxon>
        <taxon>Bacillota</taxon>
        <taxon>Bacilli</taxon>
        <taxon>Lactobacillales</taxon>
        <taxon>Enterococcaceae</taxon>
        <taxon>Enterococcus</taxon>
    </lineage>
</organism>
<accession>A0A7V7GK14</accession>
<dbReference type="EMBL" id="QOVC01000016">
    <property type="protein sequence ID" value="KAA0686049.1"/>
    <property type="molecule type" value="Genomic_DNA"/>
</dbReference>
<protein>
    <submittedName>
        <fullName evidence="1">Uncharacterized protein</fullName>
    </submittedName>
</protein>
<dbReference type="RefSeq" id="WP_010721292.1">
    <property type="nucleotide sequence ID" value="NZ_BTRW01000021.1"/>
</dbReference>
<sequence length="310" mass="36049">MTYSIWTDNTNKSLDEIINNAINYNEWHTVEKDGFDNSDLNFLIRKRFNENYNIEDTNITFNVLDYEMEKIRPREARNPIRTTRVQSITGFIIVFTDGNITKYIINKSYSDNTKTILRKINNYEKQLEIIENRINIDSDLFFWVVNKVIDFPGIQIGEAQNMMLELVTGFKGETDDKLAEISGSGDRVLNLLSTLTFLLENEKLSRIELLLQHSNQTYGLKLGINSYIDIIEECYMGDDMLLPEDIKLPLIVLKVFLTVIPDLLNIYDQDINEHNWNNDKKREFLNSIGEIIQVRIKQKLGISEDVSNGS</sequence>
<proteinExistence type="predicted"/>
<evidence type="ECO:0000313" key="2">
    <source>
        <dbReference type="Proteomes" id="UP000448762"/>
    </source>
</evidence>
<comment type="caution">
    <text evidence="1">The sequence shown here is derived from an EMBL/GenBank/DDBJ whole genome shotgun (WGS) entry which is preliminary data.</text>
</comment>
<dbReference type="Proteomes" id="UP000448762">
    <property type="component" value="Unassembled WGS sequence"/>
</dbReference>
<dbReference type="AlphaFoldDB" id="A0A7V7GK14"/>
<gene>
    <name evidence="1" type="ORF">DTX73_14340</name>
</gene>